<dbReference type="Gene3D" id="3.10.10.10">
    <property type="entry name" value="HIV Type 1 Reverse Transcriptase, subunit A, domain 1"/>
    <property type="match status" value="1"/>
</dbReference>
<accession>A0ABN7AP15</accession>
<evidence type="ECO:0000259" key="10">
    <source>
        <dbReference type="PROSITE" id="PS50994"/>
    </source>
</evidence>
<dbReference type="PANTHER" id="PTHR37984:SF5">
    <property type="entry name" value="PROTEIN NYNRIN-LIKE"/>
    <property type="match status" value="1"/>
</dbReference>
<keyword evidence="12" id="KW-1185">Reference proteome</keyword>
<dbReference type="Gene3D" id="2.40.70.10">
    <property type="entry name" value="Acid Proteases"/>
    <property type="match status" value="1"/>
</dbReference>
<organism evidence="11 12">
    <name type="scientific">Nesidiocoris tenuis</name>
    <dbReference type="NCBI Taxonomy" id="355587"/>
    <lineage>
        <taxon>Eukaryota</taxon>
        <taxon>Metazoa</taxon>
        <taxon>Ecdysozoa</taxon>
        <taxon>Arthropoda</taxon>
        <taxon>Hexapoda</taxon>
        <taxon>Insecta</taxon>
        <taxon>Pterygota</taxon>
        <taxon>Neoptera</taxon>
        <taxon>Paraneoptera</taxon>
        <taxon>Hemiptera</taxon>
        <taxon>Heteroptera</taxon>
        <taxon>Panheteroptera</taxon>
        <taxon>Cimicomorpha</taxon>
        <taxon>Miridae</taxon>
        <taxon>Dicyphina</taxon>
        <taxon>Nesidiocoris</taxon>
    </lineage>
</organism>
<dbReference type="CDD" id="cd01647">
    <property type="entry name" value="RT_LTR"/>
    <property type="match status" value="1"/>
</dbReference>
<evidence type="ECO:0000313" key="11">
    <source>
        <dbReference type="EMBL" id="BES92626.1"/>
    </source>
</evidence>
<keyword evidence="5" id="KW-0378">Hydrolase</keyword>
<dbReference type="EMBL" id="AP028911">
    <property type="protein sequence ID" value="BES92626.1"/>
    <property type="molecule type" value="Genomic_DNA"/>
</dbReference>
<feature type="domain" description="Reverse transcriptase" evidence="9">
    <location>
        <begin position="468"/>
        <end position="645"/>
    </location>
</feature>
<dbReference type="Gene3D" id="4.10.60.10">
    <property type="entry name" value="Zinc finger, CCHC-type"/>
    <property type="match status" value="1"/>
</dbReference>
<dbReference type="InterPro" id="IPR012337">
    <property type="entry name" value="RNaseH-like_sf"/>
</dbReference>
<dbReference type="Proteomes" id="UP001307889">
    <property type="component" value="Chromosome 3"/>
</dbReference>
<dbReference type="Gene3D" id="3.30.70.270">
    <property type="match status" value="2"/>
</dbReference>
<dbReference type="SUPFAM" id="SSF56672">
    <property type="entry name" value="DNA/RNA polymerases"/>
    <property type="match status" value="1"/>
</dbReference>
<keyword evidence="5" id="KW-0255">Endonuclease</keyword>
<evidence type="ECO:0000256" key="6">
    <source>
        <dbReference type="ARBA" id="ARBA00023268"/>
    </source>
</evidence>
<dbReference type="InterPro" id="IPR050951">
    <property type="entry name" value="Retrovirus_Pol_polyprotein"/>
</dbReference>
<dbReference type="InterPro" id="IPR001878">
    <property type="entry name" value="Znf_CCHC"/>
</dbReference>
<dbReference type="PROSITE" id="PS50878">
    <property type="entry name" value="RT_POL"/>
    <property type="match status" value="1"/>
</dbReference>
<sequence>MPPKKIREAAGPNFAYQGKIPENFSFVDSEWEKWLRTFERYRKVSRLFAEPEDIQVSTLILTMGTKAETILETFNLSIREEESYDSVIQSFNKYFAKKINVIYERAKFNRRYQFENEPVSEFITSLQELSMSCKYGPLREELLRDRIVVGIRDSGLSAKLQMDSELTLEKAIDGAKDSETVKSQQKFIRYSHDPNEELCACGISSKFQKKPFSCYRCGSSEYHNFQTCKAKDATCKSCGKIGHFAAVCRSPQKAQKLHEIANDFDPNDDNGSVKAESIILGSITIGSVQSLDWFVQPFFVEIKVDGFPIQFKIDTGADITCIPVSLFKKLNKKERDLVKYKGAILHAGKGNLGCLGTFTAQLQSSSGKKIVDRLFVIENLGQPLLGRPAIKHLNLVSINLQKNVLNVEVENSPEFKSLFADVPKAMIGDPYEIKLISNPKPFAVTSPRRVPLPLFKPLQEELKMMEANGIISKVEEATEWCSPIVVVPKKNGAIRMCGDFTELNHSIVRERLFLPSSEETLANIGDAKVFSKLDARMGFWQVPLSENSRKLTTFITPFGRFCFNRMPFGISSAPEHYQRRVAQVLEGLTGCVNMMDDVLIWGRTVEEHDSRLKRVLTKFKDANITLNFEKCEFRKSSIKFLGHLLSDNGISIDPDKVNAVLNMTAPTNKSEVHSVLGMFNYLTKFIPSAADLTLPLRDLLKKDVLFVWEQPQQEAFSKMKQVVVTAPVLKSFDVNAFTRVSADASSFALGALLEQLHDDQFYPVMYASRALTPTEQGYAQIERESLACTWACERFSRFLIGKQFELLTDHKPLLSLLGSKPIQDLSPRIQRFRLRLVGFDYTMRYVPGKQFSVPDALSRQITKVVATCDAIACKKVEDSVKHCLENLPIKDMLLNQIREHTAQDEVFQKMMQYIVSGWDQVESSCSNYARFKGELTVHEGLVMRGKRIVVPRTLRPTVLGKLHDGHLGITKCQGIAKETVWWPGINEDIRRKVTECFTCVKTRNNPTSPMIPTDFPALPWSMVGLDLFSFNQQNYLALQDYYSRYLEIVGPLRSITSSVIVKAVKKIFSRFGFPHTVRCDNGTQLCSEEMKRFANESGFEIVTSSPRYPRSNGLAESAVDTAKRILSKCEDVDMGLLSYRTAPLENGYSPAELLMGRKLRGLVPIKPENLIPAIPDQDQLREKERQIRLGRKAEYDRRHGARELPELQPGDQVWVQDMREVGTIKRKLPEPRSYLVELENGSLLRRNRIHLLDINPRRERDVV</sequence>
<keyword evidence="7" id="KW-0479">Metal-binding</keyword>
<dbReference type="Pfam" id="PF17921">
    <property type="entry name" value="Integrase_H2C2"/>
    <property type="match status" value="1"/>
</dbReference>
<dbReference type="InterPro" id="IPR021109">
    <property type="entry name" value="Peptidase_aspartic_dom_sf"/>
</dbReference>
<dbReference type="InterPro" id="IPR043502">
    <property type="entry name" value="DNA/RNA_pol_sf"/>
</dbReference>
<gene>
    <name evidence="11" type="ORF">NTJ_05435</name>
</gene>
<dbReference type="InterPro" id="IPR041588">
    <property type="entry name" value="Integrase_H2C2"/>
</dbReference>
<dbReference type="Gene3D" id="1.10.340.70">
    <property type="match status" value="1"/>
</dbReference>
<reference evidence="11 12" key="1">
    <citation type="submission" date="2023-09" db="EMBL/GenBank/DDBJ databases">
        <title>Nesidiocoris tenuis whole genome shotgun sequence.</title>
        <authorList>
            <person name="Shibata T."/>
            <person name="Shimoda M."/>
            <person name="Kobayashi T."/>
            <person name="Uehara T."/>
        </authorList>
    </citation>
    <scope>NUCLEOTIDE SEQUENCE [LARGE SCALE GENOMIC DNA]</scope>
    <source>
        <strain evidence="11 12">Japan</strain>
    </source>
</reference>
<name>A0ABN7AP15_9HEMI</name>
<keyword evidence="7" id="KW-0863">Zinc-finger</keyword>
<dbReference type="InterPro" id="IPR001584">
    <property type="entry name" value="Integrase_cat-core"/>
</dbReference>
<dbReference type="Pfam" id="PF17919">
    <property type="entry name" value="RT_RNaseH_2"/>
    <property type="match status" value="1"/>
</dbReference>
<evidence type="ECO:0000259" key="8">
    <source>
        <dbReference type="PROSITE" id="PS50158"/>
    </source>
</evidence>
<evidence type="ECO:0000256" key="7">
    <source>
        <dbReference type="PROSITE-ProRule" id="PRU00047"/>
    </source>
</evidence>
<dbReference type="SMART" id="SM00343">
    <property type="entry name" value="ZnF_C2HC"/>
    <property type="match status" value="2"/>
</dbReference>
<dbReference type="EC" id="2.7.7.49" evidence="1"/>
<evidence type="ECO:0000256" key="5">
    <source>
        <dbReference type="ARBA" id="ARBA00022759"/>
    </source>
</evidence>
<evidence type="ECO:0000259" key="9">
    <source>
        <dbReference type="PROSITE" id="PS50878"/>
    </source>
</evidence>
<keyword evidence="2" id="KW-0808">Transferase</keyword>
<evidence type="ECO:0000256" key="4">
    <source>
        <dbReference type="ARBA" id="ARBA00022722"/>
    </source>
</evidence>
<dbReference type="InterPro" id="IPR043128">
    <property type="entry name" value="Rev_trsase/Diguanyl_cyclase"/>
</dbReference>
<dbReference type="Gene3D" id="3.30.420.10">
    <property type="entry name" value="Ribonuclease H-like superfamily/Ribonuclease H"/>
    <property type="match status" value="1"/>
</dbReference>
<dbReference type="PROSITE" id="PS50994">
    <property type="entry name" value="INTEGRASE"/>
    <property type="match status" value="1"/>
</dbReference>
<evidence type="ECO:0000256" key="1">
    <source>
        <dbReference type="ARBA" id="ARBA00012493"/>
    </source>
</evidence>
<proteinExistence type="predicted"/>
<evidence type="ECO:0000313" key="12">
    <source>
        <dbReference type="Proteomes" id="UP001307889"/>
    </source>
</evidence>
<dbReference type="SUPFAM" id="SSF53098">
    <property type="entry name" value="Ribonuclease H-like"/>
    <property type="match status" value="1"/>
</dbReference>
<dbReference type="InterPro" id="IPR000477">
    <property type="entry name" value="RT_dom"/>
</dbReference>
<keyword evidence="4" id="KW-0540">Nuclease</keyword>
<dbReference type="Pfam" id="PF00665">
    <property type="entry name" value="rve"/>
    <property type="match status" value="1"/>
</dbReference>
<keyword evidence="6" id="KW-0511">Multifunctional enzyme</keyword>
<evidence type="ECO:0000256" key="2">
    <source>
        <dbReference type="ARBA" id="ARBA00022679"/>
    </source>
</evidence>
<dbReference type="InterPro" id="IPR041577">
    <property type="entry name" value="RT_RNaseH_2"/>
</dbReference>
<dbReference type="SUPFAM" id="SSF50630">
    <property type="entry name" value="Acid proteases"/>
    <property type="match status" value="1"/>
</dbReference>
<keyword evidence="3" id="KW-0548">Nucleotidyltransferase</keyword>
<keyword evidence="7" id="KW-0862">Zinc</keyword>
<dbReference type="CDD" id="cd09274">
    <property type="entry name" value="RNase_HI_RT_Ty3"/>
    <property type="match status" value="1"/>
</dbReference>
<feature type="domain" description="Integrase catalytic" evidence="10">
    <location>
        <begin position="1002"/>
        <end position="1183"/>
    </location>
</feature>
<protein>
    <recommendedName>
        <fullName evidence="1">RNA-directed DNA polymerase</fullName>
        <ecNumber evidence="1">2.7.7.49</ecNumber>
    </recommendedName>
</protein>
<feature type="domain" description="CCHC-type" evidence="8">
    <location>
        <begin position="235"/>
        <end position="250"/>
    </location>
</feature>
<evidence type="ECO:0000256" key="3">
    <source>
        <dbReference type="ARBA" id="ARBA00022695"/>
    </source>
</evidence>
<dbReference type="PROSITE" id="PS50158">
    <property type="entry name" value="ZF_CCHC"/>
    <property type="match status" value="1"/>
</dbReference>
<dbReference type="Pfam" id="PF00078">
    <property type="entry name" value="RVT_1"/>
    <property type="match status" value="1"/>
</dbReference>
<dbReference type="InterPro" id="IPR036397">
    <property type="entry name" value="RNaseH_sf"/>
</dbReference>
<dbReference type="PANTHER" id="PTHR37984">
    <property type="entry name" value="PROTEIN CBG26694"/>
    <property type="match status" value="1"/>
</dbReference>